<evidence type="ECO:0000256" key="3">
    <source>
        <dbReference type="ARBA" id="ARBA00022692"/>
    </source>
</evidence>
<dbReference type="PANTHER" id="PTHR33529">
    <property type="entry name" value="SLR0882 PROTEIN-RELATED"/>
    <property type="match status" value="1"/>
</dbReference>
<dbReference type="GO" id="GO:0043190">
    <property type="term" value="C:ATP-binding cassette (ABC) transporter complex"/>
    <property type="evidence" value="ECO:0007669"/>
    <property type="project" value="TreeGrafter"/>
</dbReference>
<keyword evidence="3 6" id="KW-0812">Transmembrane</keyword>
<evidence type="ECO:0000256" key="5">
    <source>
        <dbReference type="ARBA" id="ARBA00023136"/>
    </source>
</evidence>
<organism evidence="7">
    <name type="scientific">marine metagenome</name>
    <dbReference type="NCBI Taxonomy" id="408172"/>
    <lineage>
        <taxon>unclassified sequences</taxon>
        <taxon>metagenomes</taxon>
        <taxon>ecological metagenomes</taxon>
    </lineage>
</organism>
<evidence type="ECO:0000313" key="7">
    <source>
        <dbReference type="EMBL" id="SVC58844.1"/>
    </source>
</evidence>
<evidence type="ECO:0000256" key="1">
    <source>
        <dbReference type="ARBA" id="ARBA00004651"/>
    </source>
</evidence>
<sequence length="94" mass="10022">MTFIVCFIFAALSGFIDFISQADDIGVGSYGIYEAVQYTLLKLPSSVFQLMPIVVLIGSLLGLGALSKSSEIIIIMSSGFSLFRLSLSVAITGF</sequence>
<gene>
    <name evidence="7" type="ORF">METZ01_LOCUS311698</name>
</gene>
<accession>A0A382NCA1</accession>
<evidence type="ECO:0000256" key="6">
    <source>
        <dbReference type="SAM" id="Phobius"/>
    </source>
</evidence>
<keyword evidence="2" id="KW-1003">Cell membrane</keyword>
<dbReference type="EMBL" id="UINC01099513">
    <property type="protein sequence ID" value="SVC58844.1"/>
    <property type="molecule type" value="Genomic_DNA"/>
</dbReference>
<reference evidence="7" key="1">
    <citation type="submission" date="2018-05" db="EMBL/GenBank/DDBJ databases">
        <authorList>
            <person name="Lanie J.A."/>
            <person name="Ng W.-L."/>
            <person name="Kazmierczak K.M."/>
            <person name="Andrzejewski T.M."/>
            <person name="Davidsen T.M."/>
            <person name="Wayne K.J."/>
            <person name="Tettelin H."/>
            <person name="Glass J.I."/>
            <person name="Rusch D."/>
            <person name="Podicherti R."/>
            <person name="Tsui H.-C.T."/>
            <person name="Winkler M.E."/>
        </authorList>
    </citation>
    <scope>NUCLEOTIDE SEQUENCE</scope>
</reference>
<comment type="subcellular location">
    <subcellularLocation>
        <location evidence="1">Cell membrane</location>
        <topology evidence="1">Multi-pass membrane protein</topology>
    </subcellularLocation>
</comment>
<name>A0A382NCA1_9ZZZZ</name>
<feature type="transmembrane region" description="Helical" evidence="6">
    <location>
        <begin position="46"/>
        <end position="66"/>
    </location>
</feature>
<dbReference type="Pfam" id="PF03739">
    <property type="entry name" value="LptF_LptG"/>
    <property type="match status" value="1"/>
</dbReference>
<keyword evidence="4 6" id="KW-1133">Transmembrane helix</keyword>
<evidence type="ECO:0000256" key="2">
    <source>
        <dbReference type="ARBA" id="ARBA00022475"/>
    </source>
</evidence>
<keyword evidence="5 6" id="KW-0472">Membrane</keyword>
<feature type="non-terminal residue" evidence="7">
    <location>
        <position position="94"/>
    </location>
</feature>
<dbReference type="GO" id="GO:0015920">
    <property type="term" value="P:lipopolysaccharide transport"/>
    <property type="evidence" value="ECO:0007669"/>
    <property type="project" value="TreeGrafter"/>
</dbReference>
<evidence type="ECO:0008006" key="8">
    <source>
        <dbReference type="Google" id="ProtNLM"/>
    </source>
</evidence>
<dbReference type="InterPro" id="IPR005495">
    <property type="entry name" value="LptG/LptF_permease"/>
</dbReference>
<evidence type="ECO:0000256" key="4">
    <source>
        <dbReference type="ARBA" id="ARBA00022989"/>
    </source>
</evidence>
<dbReference type="AlphaFoldDB" id="A0A382NCA1"/>
<dbReference type="PANTHER" id="PTHR33529:SF2">
    <property type="entry name" value="LIPOPOLYSACCHARIDE EXPORT SYSTEM PERMEASE PROTEIN LPTG"/>
    <property type="match status" value="1"/>
</dbReference>
<proteinExistence type="predicted"/>
<protein>
    <recommendedName>
        <fullName evidence="8">ABC transmembrane type-1 domain-containing protein</fullName>
    </recommendedName>
</protein>